<dbReference type="AlphaFoldDB" id="A0A5J4PKX5"/>
<evidence type="ECO:0000313" key="1">
    <source>
        <dbReference type="EMBL" id="KAA6309872.1"/>
    </source>
</evidence>
<comment type="caution">
    <text evidence="1">The sequence shown here is derived from an EMBL/GenBank/DDBJ whole genome shotgun (WGS) entry which is preliminary data.</text>
</comment>
<accession>A0A5J4PKX5</accession>
<gene>
    <name evidence="1" type="ORF">EZS27_038720</name>
</gene>
<dbReference type="EMBL" id="SNRY01007726">
    <property type="protein sequence ID" value="KAA6309872.1"/>
    <property type="molecule type" value="Genomic_DNA"/>
</dbReference>
<proteinExistence type="predicted"/>
<name>A0A5J4PKX5_9ZZZZ</name>
<organism evidence="1">
    <name type="scientific">termite gut metagenome</name>
    <dbReference type="NCBI Taxonomy" id="433724"/>
    <lineage>
        <taxon>unclassified sequences</taxon>
        <taxon>metagenomes</taxon>
        <taxon>organismal metagenomes</taxon>
    </lineage>
</organism>
<protein>
    <submittedName>
        <fullName evidence="1">Uncharacterized protein</fullName>
    </submittedName>
</protein>
<feature type="non-terminal residue" evidence="1">
    <location>
        <position position="1"/>
    </location>
</feature>
<reference evidence="1" key="1">
    <citation type="submission" date="2019-03" db="EMBL/GenBank/DDBJ databases">
        <title>Single cell metagenomics reveals metabolic interactions within the superorganism composed of flagellate Streblomastix strix and complex community of Bacteroidetes bacteria on its surface.</title>
        <authorList>
            <person name="Treitli S.C."/>
            <person name="Kolisko M."/>
            <person name="Husnik F."/>
            <person name="Keeling P."/>
            <person name="Hampl V."/>
        </authorList>
    </citation>
    <scope>NUCLEOTIDE SEQUENCE</scope>
    <source>
        <strain evidence="1">STM</strain>
    </source>
</reference>
<sequence length="73" mass="8419">LFELFLKFKDRQAFILLLHISGGISRKNTAFSILYNTPTSIELFLINNSCYNGVACNIYRCSQHIQWAVNAYN</sequence>